<reference evidence="2" key="1">
    <citation type="submission" date="2017-04" db="EMBL/GenBank/DDBJ databases">
        <authorList>
            <person name="Criscuolo A."/>
        </authorList>
    </citation>
    <scope>NUCLEOTIDE SEQUENCE [LARGE SCALE GENOMIC DNA]</scope>
</reference>
<dbReference type="RefSeq" id="WP_076868878.1">
    <property type="nucleotide sequence ID" value="NZ_FWZB01000036.1"/>
</dbReference>
<protein>
    <submittedName>
        <fullName evidence="1">Uncharacterized protein</fullName>
    </submittedName>
</protein>
<dbReference type="EMBL" id="FWZB01000036">
    <property type="protein sequence ID" value="SMD93603.1"/>
    <property type="molecule type" value="Genomic_DNA"/>
</dbReference>
<organism evidence="1 2">
    <name type="scientific">Bacillus pacificus</name>
    <dbReference type="NCBI Taxonomy" id="2026187"/>
    <lineage>
        <taxon>Bacteria</taxon>
        <taxon>Bacillati</taxon>
        <taxon>Bacillota</taxon>
        <taxon>Bacilli</taxon>
        <taxon>Bacillales</taxon>
        <taxon>Bacillaceae</taxon>
        <taxon>Bacillus</taxon>
        <taxon>Bacillus cereus group</taxon>
    </lineage>
</organism>
<gene>
    <name evidence="1" type="ORF">BACERE00191_01947</name>
</gene>
<name>A0A1Y5ZD03_9BACI</name>
<dbReference type="AlphaFoldDB" id="A0A1Y5ZD03"/>
<evidence type="ECO:0000313" key="1">
    <source>
        <dbReference type="EMBL" id="SMD93603.1"/>
    </source>
</evidence>
<evidence type="ECO:0000313" key="2">
    <source>
        <dbReference type="Proteomes" id="UP000194499"/>
    </source>
</evidence>
<accession>A0A1Y5ZD03</accession>
<sequence>MSTEKKIKVIRMSNHGFDIKPYHQNTTLDFLNVTITDLNQSITISSEQAKYNKNNKIVGCFCFLDKFDESQLDTGGNLSFRIENKRNIGYLPADEIVFVRNTLNNKIADRFVYGFETDTIHPITQKPITERFGGFTYEFVKMPLWLAIQRLNEHIKNKNGMAPDEVISEFYLTEEQVKNKLILKEE</sequence>
<proteinExistence type="predicted"/>
<dbReference type="Proteomes" id="UP000194499">
    <property type="component" value="Unassembled WGS sequence"/>
</dbReference>